<dbReference type="SUPFAM" id="SSF143865">
    <property type="entry name" value="CorA soluble domain-like"/>
    <property type="match status" value="1"/>
</dbReference>
<gene>
    <name evidence="12 13" type="primary">corA</name>
    <name evidence="13" type="ORF">HHL11_03905</name>
</gene>
<dbReference type="AlphaFoldDB" id="A0A848GZU9"/>
<evidence type="ECO:0000256" key="8">
    <source>
        <dbReference type="ARBA" id="ARBA00023065"/>
    </source>
</evidence>
<proteinExistence type="inferred from homology"/>
<protein>
    <recommendedName>
        <fullName evidence="12">Magnesium transport protein CorA</fullName>
    </recommendedName>
</protein>
<dbReference type="InterPro" id="IPR045863">
    <property type="entry name" value="CorA_TM1_TM2"/>
</dbReference>
<comment type="catalytic activity">
    <reaction evidence="10">
        <text>Mg(2+)(in) = Mg(2+)(out)</text>
        <dbReference type="Rhea" id="RHEA:29827"/>
        <dbReference type="ChEBI" id="CHEBI:18420"/>
    </reaction>
</comment>
<dbReference type="Gene3D" id="1.20.58.340">
    <property type="entry name" value="Magnesium transport protein CorA, transmembrane region"/>
    <property type="match status" value="2"/>
</dbReference>
<accession>A0A848GZU9</accession>
<dbReference type="Proteomes" id="UP000541185">
    <property type="component" value="Unassembled WGS sequence"/>
</dbReference>
<dbReference type="InterPro" id="IPR004488">
    <property type="entry name" value="Mg/Co-transport_prot_CorA"/>
</dbReference>
<keyword evidence="14" id="KW-1185">Reference proteome</keyword>
<evidence type="ECO:0000256" key="10">
    <source>
        <dbReference type="ARBA" id="ARBA00034269"/>
    </source>
</evidence>
<dbReference type="PANTHER" id="PTHR46494">
    <property type="entry name" value="CORA FAMILY METAL ION TRANSPORTER (EUROFUNG)"/>
    <property type="match status" value="1"/>
</dbReference>
<evidence type="ECO:0000256" key="3">
    <source>
        <dbReference type="ARBA" id="ARBA00022448"/>
    </source>
</evidence>
<evidence type="ECO:0000256" key="12">
    <source>
        <dbReference type="RuleBase" id="RU362010"/>
    </source>
</evidence>
<dbReference type="InterPro" id="IPR045861">
    <property type="entry name" value="CorA_cytoplasmic_dom"/>
</dbReference>
<comment type="caution">
    <text evidence="13">The sequence shown here is derived from an EMBL/GenBank/DDBJ whole genome shotgun (WGS) entry which is preliminary data.</text>
</comment>
<feature type="transmembrane region" description="Helical" evidence="12">
    <location>
        <begin position="297"/>
        <end position="317"/>
    </location>
</feature>
<dbReference type="PANTHER" id="PTHR46494:SF1">
    <property type="entry name" value="CORA FAMILY METAL ION TRANSPORTER (EUROFUNG)"/>
    <property type="match status" value="1"/>
</dbReference>
<keyword evidence="7 12" id="KW-1133">Transmembrane helix</keyword>
<dbReference type="GO" id="GO:0015095">
    <property type="term" value="F:magnesium ion transmembrane transporter activity"/>
    <property type="evidence" value="ECO:0007669"/>
    <property type="project" value="UniProtKB-UniRule"/>
</dbReference>
<dbReference type="GO" id="GO:0015087">
    <property type="term" value="F:cobalt ion transmembrane transporter activity"/>
    <property type="evidence" value="ECO:0007669"/>
    <property type="project" value="UniProtKB-UniRule"/>
</dbReference>
<keyword evidence="3 12" id="KW-0813">Transport</keyword>
<evidence type="ECO:0000256" key="9">
    <source>
        <dbReference type="ARBA" id="ARBA00023136"/>
    </source>
</evidence>
<evidence type="ECO:0000256" key="7">
    <source>
        <dbReference type="ARBA" id="ARBA00022989"/>
    </source>
</evidence>
<dbReference type="InterPro" id="IPR002523">
    <property type="entry name" value="MgTranspt_CorA/ZnTranspt_ZntB"/>
</dbReference>
<name>A0A848GZU9_9BURK</name>
<keyword evidence="6 12" id="KW-0460">Magnesium</keyword>
<dbReference type="GO" id="GO:0000287">
    <property type="term" value="F:magnesium ion binding"/>
    <property type="evidence" value="ECO:0007669"/>
    <property type="project" value="TreeGrafter"/>
</dbReference>
<evidence type="ECO:0000313" key="13">
    <source>
        <dbReference type="EMBL" id="NML42882.1"/>
    </source>
</evidence>
<sequence length="323" mass="36498">MLINCVAYQEGRRMNDVPVEAIAGYIARPGCFVWVALRDATEPELALMQQQFGLHDLAVEDALHGHQRPKIEEFGETLFVVLQTLELTPTDELGTGEIHMFVGPNFILSVRNRSRQHLLGVRERAEREPHLLRQGPGFVLYALMDAVVDRYFPIVDALESELDAIEERIFEPGSPARDNIKRLYDLKQRVTTVRHAVLPLLEAVGKLTRGRVPAVCDNSRDYFRDVVDHLVRIQGVLEALRDTISTAIQVNLSLTTIEEGEITKKLAAWAGVFAVATFIVGIWGMNFEHMPELKWAWGYPVALATIAVSCTTVWWKFRKAGWL</sequence>
<dbReference type="RefSeq" id="WP_169417130.1">
    <property type="nucleotide sequence ID" value="NZ_JABBFX010000001.1"/>
</dbReference>
<dbReference type="SUPFAM" id="SSF144083">
    <property type="entry name" value="Magnesium transport protein CorA, transmembrane region"/>
    <property type="match status" value="1"/>
</dbReference>
<keyword evidence="4 12" id="KW-1003">Cell membrane</keyword>
<reference evidence="13 14" key="1">
    <citation type="submission" date="2020-04" db="EMBL/GenBank/DDBJ databases">
        <title>Ramlibacter sp. G-1-2-2 isolated from soil.</title>
        <authorList>
            <person name="Dahal R.H."/>
        </authorList>
    </citation>
    <scope>NUCLEOTIDE SEQUENCE [LARGE SCALE GENOMIC DNA]</scope>
    <source>
        <strain evidence="13 14">G-1-2-2</strain>
    </source>
</reference>
<evidence type="ECO:0000256" key="1">
    <source>
        <dbReference type="ARBA" id="ARBA00004651"/>
    </source>
</evidence>
<evidence type="ECO:0000256" key="5">
    <source>
        <dbReference type="ARBA" id="ARBA00022692"/>
    </source>
</evidence>
<dbReference type="GO" id="GO:0005886">
    <property type="term" value="C:plasma membrane"/>
    <property type="evidence" value="ECO:0007669"/>
    <property type="project" value="UniProtKB-SubCell"/>
</dbReference>
<dbReference type="Gene3D" id="3.30.460.20">
    <property type="entry name" value="CorA soluble domain-like"/>
    <property type="match status" value="1"/>
</dbReference>
<evidence type="ECO:0000256" key="2">
    <source>
        <dbReference type="ARBA" id="ARBA00009765"/>
    </source>
</evidence>
<keyword evidence="9 12" id="KW-0472">Membrane</keyword>
<dbReference type="CDD" id="cd12830">
    <property type="entry name" value="MtCorA-like"/>
    <property type="match status" value="1"/>
</dbReference>
<feature type="transmembrane region" description="Helical" evidence="12">
    <location>
        <begin position="266"/>
        <end position="285"/>
    </location>
</feature>
<organism evidence="13 14">
    <name type="scientific">Ramlibacter agri</name>
    <dbReference type="NCBI Taxonomy" id="2728837"/>
    <lineage>
        <taxon>Bacteria</taxon>
        <taxon>Pseudomonadati</taxon>
        <taxon>Pseudomonadota</taxon>
        <taxon>Betaproteobacteria</taxon>
        <taxon>Burkholderiales</taxon>
        <taxon>Comamonadaceae</taxon>
        <taxon>Ramlibacter</taxon>
    </lineage>
</organism>
<evidence type="ECO:0000256" key="6">
    <source>
        <dbReference type="ARBA" id="ARBA00022842"/>
    </source>
</evidence>
<dbReference type="EMBL" id="JABBFX010000001">
    <property type="protein sequence ID" value="NML42882.1"/>
    <property type="molecule type" value="Genomic_DNA"/>
</dbReference>
<keyword evidence="5 12" id="KW-0812">Transmembrane</keyword>
<comment type="function">
    <text evidence="11">Mediates influx of magnesium ions. Alternates between open and closed states. Activated by low cytoplasmic Mg(2+) levels. Inactive when cytoplasmic Mg(2+) levels are high.</text>
</comment>
<dbReference type="Pfam" id="PF01544">
    <property type="entry name" value="CorA"/>
    <property type="match status" value="1"/>
</dbReference>
<evidence type="ECO:0000313" key="14">
    <source>
        <dbReference type="Proteomes" id="UP000541185"/>
    </source>
</evidence>
<dbReference type="FunFam" id="1.20.58.340:FF:000004">
    <property type="entry name" value="Magnesium transport protein CorA"/>
    <property type="match status" value="1"/>
</dbReference>
<keyword evidence="8 12" id="KW-0406">Ion transport</keyword>
<comment type="similarity">
    <text evidence="2 12">Belongs to the CorA metal ion transporter (MIT) (TC 1.A.35) family.</text>
</comment>
<dbReference type="GO" id="GO:0050897">
    <property type="term" value="F:cobalt ion binding"/>
    <property type="evidence" value="ECO:0007669"/>
    <property type="project" value="TreeGrafter"/>
</dbReference>
<comment type="subcellular location">
    <subcellularLocation>
        <location evidence="1">Cell membrane</location>
        <topology evidence="1">Multi-pass membrane protein</topology>
    </subcellularLocation>
    <subcellularLocation>
        <location evidence="12">Membrane</location>
        <topology evidence="12">Multi-pass membrane protein</topology>
    </subcellularLocation>
</comment>
<dbReference type="NCBIfam" id="TIGR00383">
    <property type="entry name" value="corA"/>
    <property type="match status" value="1"/>
</dbReference>
<evidence type="ECO:0000256" key="4">
    <source>
        <dbReference type="ARBA" id="ARBA00022475"/>
    </source>
</evidence>
<evidence type="ECO:0000256" key="11">
    <source>
        <dbReference type="ARBA" id="ARBA00045497"/>
    </source>
</evidence>